<evidence type="ECO:0000313" key="2">
    <source>
        <dbReference type="EMBL" id="MCL1143175.1"/>
    </source>
</evidence>
<feature type="domain" description="ThuA-like" evidence="1">
    <location>
        <begin position="29"/>
        <end position="246"/>
    </location>
</feature>
<reference evidence="2" key="1">
    <citation type="submission" date="2022-01" db="EMBL/GenBank/DDBJ databases">
        <title>Whole genome-based taxonomy of the Shewanellaceae.</title>
        <authorList>
            <person name="Martin-Rodriguez A.J."/>
        </authorList>
    </citation>
    <scope>NUCLEOTIDE SEQUENCE</scope>
    <source>
        <strain evidence="2">DSM 16422</strain>
    </source>
</reference>
<dbReference type="Proteomes" id="UP001139333">
    <property type="component" value="Unassembled WGS sequence"/>
</dbReference>
<dbReference type="SUPFAM" id="SSF52317">
    <property type="entry name" value="Class I glutamine amidotransferase-like"/>
    <property type="match status" value="1"/>
</dbReference>
<accession>A0A9X1ZNJ5</accession>
<dbReference type="Pfam" id="PF06283">
    <property type="entry name" value="ThuA"/>
    <property type="match status" value="1"/>
</dbReference>
<gene>
    <name evidence="2" type="ORF">L2672_10755</name>
</gene>
<dbReference type="EMBL" id="JAKIKP010000007">
    <property type="protein sequence ID" value="MCL1143175.1"/>
    <property type="molecule type" value="Genomic_DNA"/>
</dbReference>
<dbReference type="RefSeq" id="WP_248995855.1">
    <property type="nucleotide sequence ID" value="NZ_JAKIKP010000007.1"/>
</dbReference>
<sequence>MIWSGHFLLIIGFSLTLLNSPTLLAKQFNVLLFTKTAGWHHQSILEGVNAVKVLAEKHHFDYEWHEDANQFNPENLKRFDAIVFLNTTGDVLNDEQQNAMEQFIQSGKGFVGVHSASDTEYKWPWYTQLVGRMFVIHPAIQTAKVNVVPSDFPGSSMLPDSFLWTDEYYYFSEPYSKNLKYILSVDESTYEPAAQWGDVKVSGMGDFHPVSWYQEFDGGRSFYTALGHLPATYQDTIFLHHLYGGINGLLPAKVYLKSK</sequence>
<protein>
    <submittedName>
        <fullName evidence="2">ThuA domain-containing protein</fullName>
    </submittedName>
</protein>
<comment type="caution">
    <text evidence="2">The sequence shown here is derived from an EMBL/GenBank/DDBJ whole genome shotgun (WGS) entry which is preliminary data.</text>
</comment>
<name>A0A9X1ZNJ5_9GAMM</name>
<dbReference type="PANTHER" id="PTHR40469:SF2">
    <property type="entry name" value="GALACTOSE-BINDING DOMAIN-LIKE SUPERFAMILY PROTEIN"/>
    <property type="match status" value="1"/>
</dbReference>
<dbReference type="Gene3D" id="3.40.50.880">
    <property type="match status" value="1"/>
</dbReference>
<keyword evidence="3" id="KW-1185">Reference proteome</keyword>
<dbReference type="PANTHER" id="PTHR40469">
    <property type="entry name" value="SECRETED GLYCOSYL HYDROLASE"/>
    <property type="match status" value="1"/>
</dbReference>
<proteinExistence type="predicted"/>
<dbReference type="AlphaFoldDB" id="A0A9X1ZNJ5"/>
<dbReference type="InterPro" id="IPR029062">
    <property type="entry name" value="Class_I_gatase-like"/>
</dbReference>
<organism evidence="2 3">
    <name type="scientific">Shewanella gaetbuli</name>
    <dbReference type="NCBI Taxonomy" id="220752"/>
    <lineage>
        <taxon>Bacteria</taxon>
        <taxon>Pseudomonadati</taxon>
        <taxon>Pseudomonadota</taxon>
        <taxon>Gammaproteobacteria</taxon>
        <taxon>Alteromonadales</taxon>
        <taxon>Shewanellaceae</taxon>
        <taxon>Shewanella</taxon>
    </lineage>
</organism>
<evidence type="ECO:0000259" key="1">
    <source>
        <dbReference type="Pfam" id="PF06283"/>
    </source>
</evidence>
<evidence type="ECO:0000313" key="3">
    <source>
        <dbReference type="Proteomes" id="UP001139333"/>
    </source>
</evidence>
<dbReference type="InterPro" id="IPR029010">
    <property type="entry name" value="ThuA-like"/>
</dbReference>